<dbReference type="SUPFAM" id="SSF51621">
    <property type="entry name" value="Phosphoenolpyruvate/pyruvate domain"/>
    <property type="match status" value="1"/>
</dbReference>
<dbReference type="AlphaFoldDB" id="A0A2U1NA59"/>
<accession>A0A2U1NA59</accession>
<dbReference type="GO" id="GO:0016301">
    <property type="term" value="F:kinase activity"/>
    <property type="evidence" value="ECO:0007669"/>
    <property type="project" value="UniProtKB-KW"/>
</dbReference>
<feature type="compositionally biased region" description="Polar residues" evidence="1">
    <location>
        <begin position="201"/>
        <end position="231"/>
    </location>
</feature>
<gene>
    <name evidence="2" type="ORF">CTI12_AA286140</name>
</gene>
<keyword evidence="3" id="KW-1185">Reference proteome</keyword>
<dbReference type="EMBL" id="PKPP01003257">
    <property type="protein sequence ID" value="PWA70357.1"/>
    <property type="molecule type" value="Genomic_DNA"/>
</dbReference>
<evidence type="ECO:0000256" key="1">
    <source>
        <dbReference type="SAM" id="MobiDB-lite"/>
    </source>
</evidence>
<keyword evidence="2" id="KW-0418">Kinase</keyword>
<dbReference type="STRING" id="35608.A0A2U1NA59"/>
<dbReference type="Gene3D" id="3.20.20.60">
    <property type="entry name" value="Phosphoenolpyruvate-binding domains"/>
    <property type="match status" value="1"/>
</dbReference>
<protein>
    <submittedName>
        <fullName evidence="2">Plastidic pyruvate kinase</fullName>
    </submittedName>
</protein>
<evidence type="ECO:0000313" key="3">
    <source>
        <dbReference type="Proteomes" id="UP000245207"/>
    </source>
</evidence>
<dbReference type="OrthoDB" id="1935506at2759"/>
<keyword evidence="2" id="KW-0808">Transferase</keyword>
<proteinExistence type="predicted"/>
<feature type="region of interest" description="Disordered" evidence="1">
    <location>
        <begin position="201"/>
        <end position="238"/>
    </location>
</feature>
<name>A0A2U1NA59_ARTAN</name>
<reference evidence="2 3" key="1">
    <citation type="journal article" date="2018" name="Mol. Plant">
        <title>The genome of Artemisia annua provides insight into the evolution of Asteraceae family and artemisinin biosynthesis.</title>
        <authorList>
            <person name="Shen Q."/>
            <person name="Zhang L."/>
            <person name="Liao Z."/>
            <person name="Wang S."/>
            <person name="Yan T."/>
            <person name="Shi P."/>
            <person name="Liu M."/>
            <person name="Fu X."/>
            <person name="Pan Q."/>
            <person name="Wang Y."/>
            <person name="Lv Z."/>
            <person name="Lu X."/>
            <person name="Zhang F."/>
            <person name="Jiang W."/>
            <person name="Ma Y."/>
            <person name="Chen M."/>
            <person name="Hao X."/>
            <person name="Li L."/>
            <person name="Tang Y."/>
            <person name="Lv G."/>
            <person name="Zhou Y."/>
            <person name="Sun X."/>
            <person name="Brodelius P.E."/>
            <person name="Rose J.K.C."/>
            <person name="Tang K."/>
        </authorList>
    </citation>
    <scope>NUCLEOTIDE SEQUENCE [LARGE SCALE GENOMIC DNA]</scope>
    <source>
        <strain evidence="3">cv. Huhao1</strain>
        <tissue evidence="2">Leaf</tissue>
    </source>
</reference>
<evidence type="ECO:0000313" key="2">
    <source>
        <dbReference type="EMBL" id="PWA70357.1"/>
    </source>
</evidence>
<comment type="caution">
    <text evidence="2">The sequence shown here is derived from an EMBL/GenBank/DDBJ whole genome shotgun (WGS) entry which is preliminary data.</text>
</comment>
<dbReference type="InterPro" id="IPR015813">
    <property type="entry name" value="Pyrv/PenolPyrv_kinase-like_dom"/>
</dbReference>
<organism evidence="2 3">
    <name type="scientific">Artemisia annua</name>
    <name type="common">Sweet wormwood</name>
    <dbReference type="NCBI Taxonomy" id="35608"/>
    <lineage>
        <taxon>Eukaryota</taxon>
        <taxon>Viridiplantae</taxon>
        <taxon>Streptophyta</taxon>
        <taxon>Embryophyta</taxon>
        <taxon>Tracheophyta</taxon>
        <taxon>Spermatophyta</taxon>
        <taxon>Magnoliopsida</taxon>
        <taxon>eudicotyledons</taxon>
        <taxon>Gunneridae</taxon>
        <taxon>Pentapetalae</taxon>
        <taxon>asterids</taxon>
        <taxon>campanulids</taxon>
        <taxon>Asterales</taxon>
        <taxon>Asteraceae</taxon>
        <taxon>Asteroideae</taxon>
        <taxon>Anthemideae</taxon>
        <taxon>Artemisiinae</taxon>
        <taxon>Artemisia</taxon>
    </lineage>
</organism>
<dbReference type="Proteomes" id="UP000245207">
    <property type="component" value="Unassembled WGS sequence"/>
</dbReference>
<keyword evidence="2" id="KW-0670">Pyruvate</keyword>
<sequence length="319" mass="35101">MKCQESAVIYDGTSAFDFRVTDSQMFLTNVNGRATGICQNGWRTLDQLGVPDNLRGMCTLDQLGVANNLCGMVAAIKRLRPRKLEAIKINEDIPKANSLRLQEWLDIDFGIAEGVDFIVVSFVKSAEVINHIKSYSKALSRDGTFVCSLDMISNEYVCPTGLSKKTSRRGLKADTMASNELKSHEQFNQQNTTATVLKTGSAGSSLSYTDTKSRIAQSEEQLPSQVPQQPHQQKRREMAKTDLVVASAATLVAAQGIVDQKDGGCFDDERYTRFSKSGKINVTPSHRKYVEGVSGFTASSIVKLFLGSHTMKEANKRLL</sequence>
<dbReference type="InterPro" id="IPR040442">
    <property type="entry name" value="Pyrv_kinase-like_dom_sf"/>
</dbReference>